<protein>
    <submittedName>
        <fullName evidence="1">Uncharacterized protein</fullName>
    </submittedName>
</protein>
<proteinExistence type="predicted"/>
<accession>A0A8S5QBS0</accession>
<sequence>MRKEKFDTCKHVKEVGQIAIYVHPTCRQATMIKGVLVSSKNRCRKCPYWEGKHYVQKQ</sequence>
<name>A0A8S5QBS0_9CAUD</name>
<dbReference type="EMBL" id="BK015626">
    <property type="protein sequence ID" value="DAE16520.1"/>
    <property type="molecule type" value="Genomic_DNA"/>
</dbReference>
<reference evidence="1" key="1">
    <citation type="journal article" date="2021" name="Proc. Natl. Acad. Sci. U.S.A.">
        <title>A Catalog of Tens of Thousands of Viruses from Human Metagenomes Reveals Hidden Associations with Chronic Diseases.</title>
        <authorList>
            <person name="Tisza M.J."/>
            <person name="Buck C.B."/>
        </authorList>
    </citation>
    <scope>NUCLEOTIDE SEQUENCE</scope>
    <source>
        <strain evidence="1">CtqBH20</strain>
    </source>
</reference>
<organism evidence="1">
    <name type="scientific">Siphoviridae sp. ctqBH20</name>
    <dbReference type="NCBI Taxonomy" id="2825680"/>
    <lineage>
        <taxon>Viruses</taxon>
        <taxon>Duplodnaviria</taxon>
        <taxon>Heunggongvirae</taxon>
        <taxon>Uroviricota</taxon>
        <taxon>Caudoviricetes</taxon>
    </lineage>
</organism>
<evidence type="ECO:0000313" key="1">
    <source>
        <dbReference type="EMBL" id="DAE16520.1"/>
    </source>
</evidence>